<sequence>MMPFFRRDGIRGIQADMNKSHETSTQKISRQAQSLSTQLQNLREQMYPPEARKSLKSFSSRETAALLGIAESTLRQMSLDGESAIPARQDNGRRVYTLSQINQLRRYLAEKRPQDALRFLPQRRDGEKLQILTVANFKGGSAKTTTALHLSHYLALSGLRILVVDLDPQASLSAMFGYQPEFDVEDGQTLYGALRYDDERVPVRDVIRKSYFDGIDIIPGNLELMEYEHETPQAIMSGRSRGQGIFFRRIKTALLEVEGDYDVVIIDAPPQLGYLTLGAIFAATGMLITVHPAMLDVASMNQFLAMTSDMLSVIEEAGGTMDHDFIHYVLTRHNPHDGPQVNIVTLLRSLFGDDVLAAVVVETTAIASAGLEKKSLYEMPRGSMVRDTLIRAIDSVDAVNSEILAHIQTAWGRT</sequence>
<reference evidence="3 4" key="1">
    <citation type="submission" date="2020-08" db="EMBL/GenBank/DDBJ databases">
        <title>Genomic Encyclopedia of Type Strains, Phase IV (KMG-IV): sequencing the most valuable type-strain genomes for metagenomic binning, comparative biology and taxonomic classification.</title>
        <authorList>
            <person name="Goeker M."/>
        </authorList>
    </citation>
    <scope>NUCLEOTIDE SEQUENCE [LARGE SCALE GENOMIC DNA]</scope>
    <source>
        <strain evidence="3 4">DSM 28101</strain>
    </source>
</reference>
<dbReference type="InterPro" id="IPR050678">
    <property type="entry name" value="DNA_Partitioning_ATPase"/>
</dbReference>
<protein>
    <submittedName>
        <fullName evidence="3">Chromosome partitioning protein</fullName>
    </submittedName>
</protein>
<dbReference type="Gene3D" id="3.40.50.300">
    <property type="entry name" value="P-loop containing nucleotide triphosphate hydrolases"/>
    <property type="match status" value="1"/>
</dbReference>
<evidence type="ECO:0000313" key="3">
    <source>
        <dbReference type="EMBL" id="MBB4123616.1"/>
    </source>
</evidence>
<comment type="caution">
    <text evidence="3">The sequence shown here is derived from an EMBL/GenBank/DDBJ whole genome shotgun (WGS) entry which is preliminary data.</text>
</comment>
<dbReference type="InterPro" id="IPR027417">
    <property type="entry name" value="P-loop_NTPase"/>
</dbReference>
<dbReference type="Gene3D" id="1.10.1660.10">
    <property type="match status" value="1"/>
</dbReference>
<dbReference type="Pfam" id="PF13614">
    <property type="entry name" value="AAA_31"/>
    <property type="match status" value="1"/>
</dbReference>
<keyword evidence="4" id="KW-1185">Reference proteome</keyword>
<organism evidence="3 4">
    <name type="scientific">Martelella radicis</name>
    <dbReference type="NCBI Taxonomy" id="1397476"/>
    <lineage>
        <taxon>Bacteria</taxon>
        <taxon>Pseudomonadati</taxon>
        <taxon>Pseudomonadota</taxon>
        <taxon>Alphaproteobacteria</taxon>
        <taxon>Hyphomicrobiales</taxon>
        <taxon>Aurantimonadaceae</taxon>
        <taxon>Martelella</taxon>
    </lineage>
</organism>
<accession>A0A7W6KLU2</accession>
<dbReference type="PANTHER" id="PTHR13696:SF52">
    <property type="entry name" value="PARA FAMILY PROTEIN CT_582"/>
    <property type="match status" value="1"/>
</dbReference>
<name>A0A7W6KLU2_9HYPH</name>
<evidence type="ECO:0000259" key="2">
    <source>
        <dbReference type="Pfam" id="PF13614"/>
    </source>
</evidence>
<dbReference type="AlphaFoldDB" id="A0A7W6KLU2"/>
<dbReference type="PANTHER" id="PTHR13696">
    <property type="entry name" value="P-LOOP CONTAINING NUCLEOSIDE TRIPHOSPHATE HYDROLASE"/>
    <property type="match status" value="1"/>
</dbReference>
<dbReference type="InterPro" id="IPR025669">
    <property type="entry name" value="AAA_dom"/>
</dbReference>
<dbReference type="NCBIfam" id="NF010443">
    <property type="entry name" value="PRK13869.1"/>
    <property type="match status" value="1"/>
</dbReference>
<dbReference type="SUPFAM" id="SSF52540">
    <property type="entry name" value="P-loop containing nucleoside triphosphate hydrolases"/>
    <property type="match status" value="1"/>
</dbReference>
<dbReference type="EMBL" id="JACIDZ010000013">
    <property type="protein sequence ID" value="MBB4123616.1"/>
    <property type="molecule type" value="Genomic_DNA"/>
</dbReference>
<evidence type="ECO:0000313" key="4">
    <source>
        <dbReference type="Proteomes" id="UP000530571"/>
    </source>
</evidence>
<evidence type="ECO:0000256" key="1">
    <source>
        <dbReference type="SAM" id="MobiDB-lite"/>
    </source>
</evidence>
<dbReference type="NCBIfam" id="TIGR03453">
    <property type="entry name" value="partition_RepA"/>
    <property type="match status" value="1"/>
</dbReference>
<dbReference type="Proteomes" id="UP000530571">
    <property type="component" value="Unassembled WGS sequence"/>
</dbReference>
<dbReference type="InterPro" id="IPR017818">
    <property type="entry name" value="Plasmid_partition_RepA"/>
</dbReference>
<gene>
    <name evidence="3" type="ORF">GGR30_003564</name>
</gene>
<feature type="region of interest" description="Disordered" evidence="1">
    <location>
        <begin position="1"/>
        <end position="27"/>
    </location>
</feature>
<proteinExistence type="predicted"/>
<dbReference type="CDD" id="cd02042">
    <property type="entry name" value="ParAB_family"/>
    <property type="match status" value="1"/>
</dbReference>
<feature type="domain" description="AAA" evidence="2">
    <location>
        <begin position="130"/>
        <end position="308"/>
    </location>
</feature>
<feature type="compositionally biased region" description="Basic and acidic residues" evidence="1">
    <location>
        <begin position="1"/>
        <end position="10"/>
    </location>
</feature>